<evidence type="ECO:0000256" key="1">
    <source>
        <dbReference type="ARBA" id="ARBA00022679"/>
    </source>
</evidence>
<dbReference type="EMBL" id="OGUS01000115">
    <property type="protein sequence ID" value="SPC12440.1"/>
    <property type="molecule type" value="Genomic_DNA"/>
</dbReference>
<proteinExistence type="predicted"/>
<organism evidence="3 5">
    <name type="scientific">Cupriavidus oxalaticus</name>
    <dbReference type="NCBI Taxonomy" id="96344"/>
    <lineage>
        <taxon>Bacteria</taxon>
        <taxon>Pseudomonadati</taxon>
        <taxon>Pseudomonadota</taxon>
        <taxon>Betaproteobacteria</taxon>
        <taxon>Burkholderiales</taxon>
        <taxon>Burkholderiaceae</taxon>
        <taxon>Cupriavidus</taxon>
    </lineage>
</organism>
<name>A0A375FJE0_9BURK</name>
<dbReference type="InterPro" id="IPR023606">
    <property type="entry name" value="CoA-Trfase_III_dom_1_sf"/>
</dbReference>
<dbReference type="Proteomes" id="UP000623307">
    <property type="component" value="Chromosome 2"/>
</dbReference>
<dbReference type="GO" id="GO:0008410">
    <property type="term" value="F:CoA-transferase activity"/>
    <property type="evidence" value="ECO:0007669"/>
    <property type="project" value="TreeGrafter"/>
</dbReference>
<keyword evidence="6" id="KW-1185">Reference proteome</keyword>
<gene>
    <name evidence="4" type="ORF">CO2235_150095</name>
    <name evidence="3" type="ORF">CO2235_U600024</name>
    <name evidence="2" type="ORF">JTE92_20735</name>
</gene>
<dbReference type="RefSeq" id="WP_063238864.1">
    <property type="nucleotide sequence ID" value="NZ_CP069810.1"/>
</dbReference>
<accession>A0A375FJE0</accession>
<dbReference type="Gene3D" id="3.30.1540.10">
    <property type="entry name" value="formyl-coa transferase, domain 3"/>
    <property type="match status" value="1"/>
</dbReference>
<dbReference type="GeneID" id="303491983"/>
<reference evidence="5" key="2">
    <citation type="submission" date="2018-01" db="EMBL/GenBank/DDBJ databases">
        <authorList>
            <person name="Gaut B.S."/>
            <person name="Morton B.R."/>
            <person name="Clegg M.T."/>
            <person name="Duvall M.R."/>
        </authorList>
    </citation>
    <scope>NUCLEOTIDE SEQUENCE [LARGE SCALE GENOMIC DNA]</scope>
</reference>
<protein>
    <submittedName>
        <fullName evidence="2 3">CoA transferase</fullName>
    </submittedName>
</protein>
<reference evidence="2 6" key="3">
    <citation type="submission" date="2021-02" db="EMBL/GenBank/DDBJ databases">
        <title>Complete Genome Sequence of Cupriavidus oxalaticus Strain Ox1, a Soil Oxalate-Degrading Species.</title>
        <authorList>
            <person name="Palmieri F."/>
            <person name="Udriet P."/>
            <person name="Deuasquier M."/>
            <person name="Beaudoing E."/>
            <person name="Johnson S.L."/>
            <person name="Davenport K.W."/>
            <person name="Chain P.S."/>
            <person name="Bindschedler S."/>
            <person name="Junier P."/>
        </authorList>
    </citation>
    <scope>NUCLEOTIDE SEQUENCE [LARGE SCALE GENOMIC DNA]</scope>
    <source>
        <strain evidence="2 6">Ox1</strain>
    </source>
</reference>
<sequence>MNMMMSEPEKREADAPLKGLRVVEFGQFIAVPAAAQTLAELGADVIKVEPPGGDASRFTGWRQDEFGPMFSAYNRGKRSVVLNLRVEAQRDQALALAASADVVLQNARPGVMDRIGLGADDLLARSSRVIYGSVSGFGHEGAAAARPGFDIAAQAESGMMSLNGELHADPMRVGFAVVDVMASHALVTGVLAALIRRGTKGRGSRVDVSLIDVALEALSQSWAEYRLTGNVPLRCGNGQPTVAPAADLIATANGQVVVSAYLDDHFARLCECLGRKDLAADSRFADNAGRVANRAALRAELGEVLRGIRSEEVCELLTRAGVVSGAVRTLAEIDGGCDEHAFVPVAAVGRNDIALPGLPLRIDLMRRDGGSLPTIGQHTYEVLAELYAE</sequence>
<dbReference type="OrthoDB" id="9058532at2"/>
<dbReference type="Proteomes" id="UP000256862">
    <property type="component" value="Chromosome CO2235"/>
</dbReference>
<evidence type="ECO:0000313" key="3">
    <source>
        <dbReference type="EMBL" id="SPC06579.1"/>
    </source>
</evidence>
<evidence type="ECO:0000313" key="4">
    <source>
        <dbReference type="EMBL" id="SPC12440.1"/>
    </source>
</evidence>
<dbReference type="AlphaFoldDB" id="A0A375FJE0"/>
<dbReference type="InterPro" id="IPR003673">
    <property type="entry name" value="CoA-Trfase_fam_III"/>
</dbReference>
<keyword evidence="1 3" id="KW-0808">Transferase</keyword>
<dbReference type="PANTHER" id="PTHR48207">
    <property type="entry name" value="SUCCINATE--HYDROXYMETHYLGLUTARATE COA-TRANSFERASE"/>
    <property type="match status" value="1"/>
</dbReference>
<dbReference type="Pfam" id="PF02515">
    <property type="entry name" value="CoA_transf_3"/>
    <property type="match status" value="1"/>
</dbReference>
<dbReference type="Gene3D" id="3.40.50.10540">
    <property type="entry name" value="Crotonobetainyl-coa:carnitine coa-transferase, domain 1"/>
    <property type="match status" value="1"/>
</dbReference>
<reference evidence="3" key="1">
    <citation type="submission" date="2018-01" db="EMBL/GenBank/DDBJ databases">
        <authorList>
            <person name="Clerissi C."/>
        </authorList>
    </citation>
    <scope>NUCLEOTIDE SEQUENCE</scope>
    <source>
        <strain evidence="3">Cupriavidus oxalaticus LMG 2235</strain>
    </source>
</reference>
<dbReference type="SUPFAM" id="SSF89796">
    <property type="entry name" value="CoA-transferase family III (CaiB/BaiF)"/>
    <property type="match status" value="1"/>
</dbReference>
<evidence type="ECO:0000313" key="5">
    <source>
        <dbReference type="Proteomes" id="UP000256862"/>
    </source>
</evidence>
<dbReference type="EMBL" id="CP069812">
    <property type="protein sequence ID" value="QRQ95827.1"/>
    <property type="molecule type" value="Genomic_DNA"/>
</dbReference>
<dbReference type="InterPro" id="IPR050483">
    <property type="entry name" value="CoA-transferase_III_domain"/>
</dbReference>
<dbReference type="EMBL" id="OGUS01000066">
    <property type="protein sequence ID" value="SPC06579.1"/>
    <property type="molecule type" value="Genomic_DNA"/>
</dbReference>
<dbReference type="PANTHER" id="PTHR48207:SF3">
    <property type="entry name" value="SUCCINATE--HYDROXYMETHYLGLUTARATE COA-TRANSFERASE"/>
    <property type="match status" value="1"/>
</dbReference>
<evidence type="ECO:0000313" key="6">
    <source>
        <dbReference type="Proteomes" id="UP000623307"/>
    </source>
</evidence>
<evidence type="ECO:0000313" key="2">
    <source>
        <dbReference type="EMBL" id="QRQ95827.1"/>
    </source>
</evidence>
<dbReference type="InterPro" id="IPR044855">
    <property type="entry name" value="CoA-Trfase_III_dom3_sf"/>
</dbReference>